<dbReference type="PIRSF" id="PIRSF016838">
    <property type="entry name" value="PafC"/>
    <property type="match status" value="1"/>
</dbReference>
<evidence type="ECO:0000259" key="1">
    <source>
        <dbReference type="Pfam" id="PF08279"/>
    </source>
</evidence>
<dbReference type="PROSITE" id="PS52050">
    <property type="entry name" value="WYL"/>
    <property type="match status" value="1"/>
</dbReference>
<name>A0A5M3W0E2_9ACTN</name>
<dbReference type="InterPro" id="IPR036388">
    <property type="entry name" value="WH-like_DNA-bd_sf"/>
</dbReference>
<gene>
    <name evidence="4" type="ORF">Acor_37340</name>
</gene>
<evidence type="ECO:0000259" key="2">
    <source>
        <dbReference type="Pfam" id="PF13280"/>
    </source>
</evidence>
<proteinExistence type="predicted"/>
<dbReference type="SUPFAM" id="SSF46785">
    <property type="entry name" value="Winged helix' DNA-binding domain"/>
    <property type="match status" value="1"/>
</dbReference>
<organism evidence="4 5">
    <name type="scientific">Acrocarpospora corrugata</name>
    <dbReference type="NCBI Taxonomy" id="35763"/>
    <lineage>
        <taxon>Bacteria</taxon>
        <taxon>Bacillati</taxon>
        <taxon>Actinomycetota</taxon>
        <taxon>Actinomycetes</taxon>
        <taxon>Streptosporangiales</taxon>
        <taxon>Streptosporangiaceae</taxon>
        <taxon>Acrocarpospora</taxon>
    </lineage>
</organism>
<dbReference type="EMBL" id="BLAD01000052">
    <property type="protein sequence ID" value="GES01670.1"/>
    <property type="molecule type" value="Genomic_DNA"/>
</dbReference>
<dbReference type="Pfam" id="PF08279">
    <property type="entry name" value="HTH_11"/>
    <property type="match status" value="1"/>
</dbReference>
<dbReference type="PANTHER" id="PTHR34580">
    <property type="match status" value="1"/>
</dbReference>
<dbReference type="Gene3D" id="1.10.10.10">
    <property type="entry name" value="Winged helix-like DNA-binding domain superfamily/Winged helix DNA-binding domain"/>
    <property type="match status" value="1"/>
</dbReference>
<feature type="domain" description="WCX" evidence="3">
    <location>
        <begin position="228"/>
        <end position="299"/>
    </location>
</feature>
<reference evidence="4 5" key="1">
    <citation type="submission" date="2019-10" db="EMBL/GenBank/DDBJ databases">
        <title>Whole genome shotgun sequence of Acrocarpospora corrugata NBRC 13972.</title>
        <authorList>
            <person name="Ichikawa N."/>
            <person name="Kimura A."/>
            <person name="Kitahashi Y."/>
            <person name="Komaki H."/>
            <person name="Oguchi A."/>
        </authorList>
    </citation>
    <scope>NUCLEOTIDE SEQUENCE [LARGE SCALE GENOMIC DNA]</scope>
    <source>
        <strain evidence="4 5">NBRC 13972</strain>
    </source>
</reference>
<accession>A0A5M3W0E2</accession>
<sequence length="308" mass="33988">MLAMLELLQARPGLTGPELATRLEVDERSIRRYAARLTELGVPVQAERGRYGGYRLLPGYKLPPLMLSEDEATAVVLGLLVGRHNGVAVGTESALAKIERVLPKTLGERVRAISETVGLSFHRPASPPLAASALLSLADAIRRRHRVRMEYRSFRGAPTTRDLDPYGLVLHSARWYVTGLDHLRQDMRTFRLDRVASVEVLDTTFAPPDDFNAVAHVLTSLAGVPFQHEVEVLLHAPLTDVRRRVPPSVASLTETESGVRLLARAERLDGMAQMLAGLGWPFTVVRPAELRAEVTALADNLHSWARNL</sequence>
<feature type="domain" description="Helix-turn-helix type 11" evidence="1">
    <location>
        <begin position="3"/>
        <end position="55"/>
    </location>
</feature>
<comment type="caution">
    <text evidence="4">The sequence shown here is derived from an EMBL/GenBank/DDBJ whole genome shotgun (WGS) entry which is preliminary data.</text>
</comment>
<dbReference type="InterPro" id="IPR036390">
    <property type="entry name" value="WH_DNA-bd_sf"/>
</dbReference>
<dbReference type="AlphaFoldDB" id="A0A5M3W0E2"/>
<feature type="domain" description="WYL" evidence="2">
    <location>
        <begin position="134"/>
        <end position="200"/>
    </location>
</feature>
<dbReference type="InterPro" id="IPR026881">
    <property type="entry name" value="WYL_dom"/>
</dbReference>
<dbReference type="Pfam" id="PF25583">
    <property type="entry name" value="WCX"/>
    <property type="match status" value="1"/>
</dbReference>
<evidence type="ECO:0000259" key="3">
    <source>
        <dbReference type="Pfam" id="PF25583"/>
    </source>
</evidence>
<dbReference type="PANTHER" id="PTHR34580:SF3">
    <property type="entry name" value="PROTEIN PAFB"/>
    <property type="match status" value="1"/>
</dbReference>
<dbReference type="InterPro" id="IPR051534">
    <property type="entry name" value="CBASS_pafABC_assoc_protein"/>
</dbReference>
<dbReference type="InterPro" id="IPR013196">
    <property type="entry name" value="HTH_11"/>
</dbReference>
<dbReference type="Pfam" id="PF13280">
    <property type="entry name" value="WYL"/>
    <property type="match status" value="1"/>
</dbReference>
<dbReference type="InterPro" id="IPR028349">
    <property type="entry name" value="PafC-like"/>
</dbReference>
<dbReference type="InterPro" id="IPR057727">
    <property type="entry name" value="WCX_dom"/>
</dbReference>
<protein>
    <submittedName>
        <fullName evidence="4">Transcriptional regulator</fullName>
    </submittedName>
</protein>
<keyword evidence="5" id="KW-1185">Reference proteome</keyword>
<dbReference type="Proteomes" id="UP000334990">
    <property type="component" value="Unassembled WGS sequence"/>
</dbReference>
<evidence type="ECO:0000313" key="5">
    <source>
        <dbReference type="Proteomes" id="UP000334990"/>
    </source>
</evidence>
<evidence type="ECO:0000313" key="4">
    <source>
        <dbReference type="EMBL" id="GES01670.1"/>
    </source>
</evidence>